<evidence type="ECO:0000256" key="6">
    <source>
        <dbReference type="SAM" id="Phobius"/>
    </source>
</evidence>
<feature type="transmembrane region" description="Helical" evidence="6">
    <location>
        <begin position="154"/>
        <end position="176"/>
    </location>
</feature>
<comment type="caution">
    <text evidence="7">The sequence shown here is derived from an EMBL/GenBank/DDBJ whole genome shotgun (WGS) entry which is preliminary data.</text>
</comment>
<comment type="subcellular location">
    <subcellularLocation>
        <location evidence="1">Cell membrane</location>
        <topology evidence="1">Multi-pass membrane protein</topology>
    </subcellularLocation>
</comment>
<dbReference type="InterPro" id="IPR002797">
    <property type="entry name" value="Polysacc_synth"/>
</dbReference>
<keyword evidence="8" id="KW-1185">Reference proteome</keyword>
<feature type="transmembrane region" description="Helical" evidence="6">
    <location>
        <begin position="224"/>
        <end position="242"/>
    </location>
</feature>
<feature type="transmembrane region" description="Helical" evidence="6">
    <location>
        <begin position="84"/>
        <end position="105"/>
    </location>
</feature>
<feature type="transmembrane region" description="Helical" evidence="6">
    <location>
        <begin position="182"/>
        <end position="204"/>
    </location>
</feature>
<feature type="transmembrane region" description="Helical" evidence="6">
    <location>
        <begin position="462"/>
        <end position="483"/>
    </location>
</feature>
<evidence type="ECO:0000256" key="1">
    <source>
        <dbReference type="ARBA" id="ARBA00004651"/>
    </source>
</evidence>
<feature type="transmembrane region" description="Helical" evidence="6">
    <location>
        <begin position="313"/>
        <end position="334"/>
    </location>
</feature>
<feature type="transmembrane region" description="Helical" evidence="6">
    <location>
        <begin position="340"/>
        <end position="363"/>
    </location>
</feature>
<feature type="transmembrane region" description="Helical" evidence="6">
    <location>
        <begin position="398"/>
        <end position="419"/>
    </location>
</feature>
<sequence>MNQIKIGAFLSYLTLLISVVVTLFYTPILIKQLGQAEYGVYTLIAAFVGYLTVLDMGLGNAIVRYIARTRANNDRATESKLSGLFLVLFSILGLLVAIIGFIMYLQLDNLFGAKITVDELKLAKTLTLLLILNFSLSFPLSVFGAIVQSHERFIFLKFTNIIKVLITPFIIIPLLLLGEGSVMVVAVTTILNLLFLLLNVYYAVFKLKVKISFEKVDKHLLKEIVIYSAFIFLNAIMDKIYWSTDQIILGSVSGINQVAIYAIGMQFITLYMSIATAISGLYLPKVSIMEKNKSTDEEFSDLFINTGHIQALIIFYAIGGFIAIGKDFISIWLSDTYLKAYWIVVVIFIPLSVIWTQTIGIPILQAKNRHKFRSLVYLITAIINIFVTIPLATKYGELGAAITTALFLTISHIIIMNIYYYKAIKIDIISFYKKIFPPFVIVFITIIMTLLLNKEVSFVEGWIKLILLILFYTTMYVVLCVFLDKEIRNRFKRSMLK</sequence>
<dbReference type="Proteomes" id="UP000248646">
    <property type="component" value="Unassembled WGS sequence"/>
</dbReference>
<dbReference type="Pfam" id="PF01943">
    <property type="entry name" value="Polysacc_synt"/>
    <property type="match status" value="1"/>
</dbReference>
<evidence type="ECO:0000313" key="7">
    <source>
        <dbReference type="EMBL" id="PZX05947.1"/>
    </source>
</evidence>
<keyword evidence="2" id="KW-1003">Cell membrane</keyword>
<reference evidence="7 8" key="1">
    <citation type="submission" date="2018-06" db="EMBL/GenBank/DDBJ databases">
        <title>Genomic Encyclopedia of Type Strains, Phase IV (KMG-IV): sequencing the most valuable type-strain genomes for metagenomic binning, comparative biology and taxonomic classification.</title>
        <authorList>
            <person name="Goeker M."/>
        </authorList>
    </citation>
    <scope>NUCLEOTIDE SEQUENCE [LARGE SCALE GENOMIC DNA]</scope>
    <source>
        <strain evidence="7 8">DSM 5</strain>
    </source>
</reference>
<organism evidence="7 8">
    <name type="scientific">Psychrobacillus insolitus</name>
    <dbReference type="NCBI Taxonomy" id="1461"/>
    <lineage>
        <taxon>Bacteria</taxon>
        <taxon>Bacillati</taxon>
        <taxon>Bacillota</taxon>
        <taxon>Bacilli</taxon>
        <taxon>Bacillales</taxon>
        <taxon>Bacillaceae</taxon>
        <taxon>Psychrobacillus</taxon>
    </lineage>
</organism>
<name>A0A2W7PE55_9BACI</name>
<dbReference type="AlphaFoldDB" id="A0A2W7PE55"/>
<gene>
    <name evidence="7" type="ORF">C7437_102414</name>
</gene>
<feature type="transmembrane region" description="Helical" evidence="6">
    <location>
        <begin position="375"/>
        <end position="392"/>
    </location>
</feature>
<evidence type="ECO:0000256" key="4">
    <source>
        <dbReference type="ARBA" id="ARBA00022989"/>
    </source>
</evidence>
<dbReference type="OrthoDB" id="5751261at2"/>
<feature type="transmembrane region" description="Helical" evidence="6">
    <location>
        <begin position="431"/>
        <end position="450"/>
    </location>
</feature>
<evidence type="ECO:0000313" key="8">
    <source>
        <dbReference type="Proteomes" id="UP000248646"/>
    </source>
</evidence>
<evidence type="ECO:0000256" key="3">
    <source>
        <dbReference type="ARBA" id="ARBA00022692"/>
    </source>
</evidence>
<keyword evidence="3 6" id="KW-0812">Transmembrane</keyword>
<evidence type="ECO:0000256" key="5">
    <source>
        <dbReference type="ARBA" id="ARBA00023136"/>
    </source>
</evidence>
<feature type="transmembrane region" description="Helical" evidence="6">
    <location>
        <begin position="258"/>
        <end position="283"/>
    </location>
</feature>
<dbReference type="GO" id="GO:0005886">
    <property type="term" value="C:plasma membrane"/>
    <property type="evidence" value="ECO:0007669"/>
    <property type="project" value="UniProtKB-SubCell"/>
</dbReference>
<accession>A0A2W7PE55</accession>
<dbReference type="EMBL" id="QKZI01000002">
    <property type="protein sequence ID" value="PZX05947.1"/>
    <property type="molecule type" value="Genomic_DNA"/>
</dbReference>
<dbReference type="InterPro" id="IPR050833">
    <property type="entry name" value="Poly_Biosynth_Transport"/>
</dbReference>
<feature type="transmembrane region" description="Helical" evidence="6">
    <location>
        <begin position="40"/>
        <end position="63"/>
    </location>
</feature>
<keyword evidence="5 6" id="KW-0472">Membrane</keyword>
<dbReference type="PANTHER" id="PTHR30250">
    <property type="entry name" value="PST FAMILY PREDICTED COLANIC ACID TRANSPORTER"/>
    <property type="match status" value="1"/>
</dbReference>
<feature type="transmembrane region" description="Helical" evidence="6">
    <location>
        <begin position="7"/>
        <end position="28"/>
    </location>
</feature>
<evidence type="ECO:0000256" key="2">
    <source>
        <dbReference type="ARBA" id="ARBA00022475"/>
    </source>
</evidence>
<keyword evidence="4 6" id="KW-1133">Transmembrane helix</keyword>
<protein>
    <submittedName>
        <fullName evidence="7">O-antigen/teichoic acid export membrane protein</fullName>
    </submittedName>
</protein>
<dbReference type="PANTHER" id="PTHR30250:SF26">
    <property type="entry name" value="PSMA PROTEIN"/>
    <property type="match status" value="1"/>
</dbReference>
<feature type="transmembrane region" description="Helical" evidence="6">
    <location>
        <begin position="125"/>
        <end position="147"/>
    </location>
</feature>
<proteinExistence type="predicted"/>
<dbReference type="RefSeq" id="WP_111439385.1">
    <property type="nucleotide sequence ID" value="NZ_QKZI01000002.1"/>
</dbReference>